<reference evidence="1 2" key="1">
    <citation type="journal article" date="2017" name="Genome Announc.">
        <title>Complete Genome Sequence of Burkholderia stabilis FERMP-21014.</title>
        <authorList>
            <person name="Konishi K."/>
            <person name="Kumagai T."/>
            <person name="Sakasegawa S."/>
            <person name="Tamura T."/>
        </authorList>
    </citation>
    <scope>NUCLEOTIDE SEQUENCE [LARGE SCALE GENOMIC DNA]</scope>
    <source>
        <strain evidence="1 2">FERMP-21014</strain>
    </source>
</reference>
<proteinExistence type="predicted"/>
<evidence type="ECO:0000313" key="2">
    <source>
        <dbReference type="Proteomes" id="UP000218432"/>
    </source>
</evidence>
<gene>
    <name evidence="1" type="ORF">BSFP_035210</name>
</gene>
<dbReference type="AlphaFoldDB" id="A0A1Y1BKW6"/>
<name>A0A1Y1BKW6_9BURK</name>
<dbReference type="EMBL" id="AP018112">
    <property type="protein sequence ID" value="BAX60660.1"/>
    <property type="molecule type" value="Genomic_DNA"/>
</dbReference>
<dbReference type="Proteomes" id="UP000218432">
    <property type="component" value="Chromosome 2"/>
</dbReference>
<protein>
    <submittedName>
        <fullName evidence="1">Uncharacterized protein</fullName>
    </submittedName>
</protein>
<evidence type="ECO:0000313" key="1">
    <source>
        <dbReference type="EMBL" id="BAX60660.1"/>
    </source>
</evidence>
<organism evidence="1 2">
    <name type="scientific">Burkholderia stabilis</name>
    <dbReference type="NCBI Taxonomy" id="95485"/>
    <lineage>
        <taxon>Bacteria</taxon>
        <taxon>Pseudomonadati</taxon>
        <taxon>Pseudomonadota</taxon>
        <taxon>Betaproteobacteria</taxon>
        <taxon>Burkholderiales</taxon>
        <taxon>Burkholderiaceae</taxon>
        <taxon>Burkholderia</taxon>
        <taxon>Burkholderia cepacia complex</taxon>
    </lineage>
</organism>
<accession>A0A1Y1BKW6</accession>
<sequence length="53" mass="5526">MYRDLHRTTGMAAIGGAASIVPVLVRNAPAVRISLIRRLSRQAVSPRIAGAGG</sequence>